<dbReference type="AlphaFoldDB" id="A0A4R6S6U6"/>
<dbReference type="SUPFAM" id="SSF55874">
    <property type="entry name" value="ATPase domain of HSP90 chaperone/DNA topoisomerase II/histidine kinase"/>
    <property type="match status" value="1"/>
</dbReference>
<dbReference type="EMBL" id="SNXZ01000005">
    <property type="protein sequence ID" value="TDP95054.1"/>
    <property type="molecule type" value="Genomic_DNA"/>
</dbReference>
<name>A0A4R6S6U6_LABRH</name>
<dbReference type="GO" id="GO:0016301">
    <property type="term" value="F:kinase activity"/>
    <property type="evidence" value="ECO:0007669"/>
    <property type="project" value="UniProtKB-KW"/>
</dbReference>
<keyword evidence="6" id="KW-1185">Reference proteome</keyword>
<evidence type="ECO:0000313" key="6">
    <source>
        <dbReference type="Proteomes" id="UP000295444"/>
    </source>
</evidence>
<keyword evidence="3" id="KW-0902">Two-component regulatory system</keyword>
<dbReference type="CDD" id="cd16917">
    <property type="entry name" value="HATPase_UhpB-NarQ-NarX-like"/>
    <property type="match status" value="1"/>
</dbReference>
<protein>
    <submittedName>
        <fullName evidence="5">Histidine kinase/DNA gyrase B/HSP90-like ATPase</fullName>
    </submittedName>
</protein>
<dbReference type="Gene3D" id="3.30.565.10">
    <property type="entry name" value="Histidine kinase-like ATPase, C-terminal domain"/>
    <property type="match status" value="1"/>
</dbReference>
<dbReference type="InterPro" id="IPR050482">
    <property type="entry name" value="Sensor_HK_TwoCompSys"/>
</dbReference>
<evidence type="ECO:0000256" key="3">
    <source>
        <dbReference type="ARBA" id="ARBA00023012"/>
    </source>
</evidence>
<reference evidence="5 6" key="1">
    <citation type="submission" date="2019-03" db="EMBL/GenBank/DDBJ databases">
        <title>Genomic Encyclopedia of Type Strains, Phase IV (KMG-IV): sequencing the most valuable type-strain genomes for metagenomic binning, comparative biology and taxonomic classification.</title>
        <authorList>
            <person name="Goeker M."/>
        </authorList>
    </citation>
    <scope>NUCLEOTIDE SEQUENCE [LARGE SCALE GENOMIC DNA]</scope>
    <source>
        <strain evidence="5 6">DSM 45361</strain>
    </source>
</reference>
<evidence type="ECO:0000256" key="2">
    <source>
        <dbReference type="ARBA" id="ARBA00022777"/>
    </source>
</evidence>
<evidence type="ECO:0000256" key="1">
    <source>
        <dbReference type="ARBA" id="ARBA00022679"/>
    </source>
</evidence>
<accession>A0A4R6S6U6</accession>
<comment type="caution">
    <text evidence="5">The sequence shown here is derived from an EMBL/GenBank/DDBJ whole genome shotgun (WGS) entry which is preliminary data.</text>
</comment>
<evidence type="ECO:0000259" key="4">
    <source>
        <dbReference type="Pfam" id="PF02518"/>
    </source>
</evidence>
<dbReference type="Proteomes" id="UP000295444">
    <property type="component" value="Unassembled WGS sequence"/>
</dbReference>
<keyword evidence="1" id="KW-0808">Transferase</keyword>
<organism evidence="5 6">
    <name type="scientific">Labedaea rhizosphaerae</name>
    <dbReference type="NCBI Taxonomy" id="598644"/>
    <lineage>
        <taxon>Bacteria</taxon>
        <taxon>Bacillati</taxon>
        <taxon>Actinomycetota</taxon>
        <taxon>Actinomycetes</taxon>
        <taxon>Pseudonocardiales</taxon>
        <taxon>Pseudonocardiaceae</taxon>
        <taxon>Labedaea</taxon>
    </lineage>
</organism>
<evidence type="ECO:0000313" key="5">
    <source>
        <dbReference type="EMBL" id="TDP95054.1"/>
    </source>
</evidence>
<dbReference type="InterPro" id="IPR036890">
    <property type="entry name" value="HATPase_C_sf"/>
</dbReference>
<sequence length="219" mass="23392">MELFALACGALLGAAVAGWTAYGAGLRAGRARERVATNRFLHDSVLPTFEAFGLATASDESRAATKLAELRRVARAQATVLRRGLASTQRTDQVIGLGHDIDRVLADFAGEGLRVELTAQVDGVLPEPRQAAVREALREALRNTVKHAGVDRTRVRVSERDGGIAVEAWDEGSGFDARDRPPGFGIRESIVARMREVGGTGAVVSEPGVGTRVTLWVPR</sequence>
<dbReference type="Pfam" id="PF02518">
    <property type="entry name" value="HATPase_c"/>
    <property type="match status" value="1"/>
</dbReference>
<dbReference type="PANTHER" id="PTHR24421">
    <property type="entry name" value="NITRATE/NITRITE SENSOR PROTEIN NARX-RELATED"/>
    <property type="match status" value="1"/>
</dbReference>
<dbReference type="InterPro" id="IPR003594">
    <property type="entry name" value="HATPase_dom"/>
</dbReference>
<dbReference type="RefSeq" id="WP_133852442.1">
    <property type="nucleotide sequence ID" value="NZ_SNXZ01000005.1"/>
</dbReference>
<proteinExistence type="predicted"/>
<feature type="domain" description="Histidine kinase/HSP90-like ATPase" evidence="4">
    <location>
        <begin position="131"/>
        <end position="218"/>
    </location>
</feature>
<keyword evidence="2 5" id="KW-0418">Kinase</keyword>
<dbReference type="GO" id="GO:0000160">
    <property type="term" value="P:phosphorelay signal transduction system"/>
    <property type="evidence" value="ECO:0007669"/>
    <property type="project" value="UniProtKB-KW"/>
</dbReference>
<dbReference type="OrthoDB" id="3534981at2"/>
<gene>
    <name evidence="5" type="ORF">EV186_105286</name>
</gene>